<proteinExistence type="predicted"/>
<dbReference type="Proteomes" id="UP000075230">
    <property type="component" value="Unassembled WGS sequence"/>
</dbReference>
<keyword evidence="1" id="KW-0762">Sugar transport</keyword>
<accession>A0A146FPA6</accession>
<comment type="caution">
    <text evidence="1">The sequence shown here is derived from an EMBL/GenBank/DDBJ whole genome shotgun (WGS) entry which is preliminary data.</text>
</comment>
<evidence type="ECO:0000313" key="2">
    <source>
        <dbReference type="Proteomes" id="UP000075230"/>
    </source>
</evidence>
<reference evidence="2" key="2">
    <citation type="submission" date="2016-02" db="EMBL/GenBank/DDBJ databases">
        <title>Genome sequencing of Aspergillus luchuensis NBRC 4314.</title>
        <authorList>
            <person name="Yamada O."/>
        </authorList>
    </citation>
    <scope>NUCLEOTIDE SEQUENCE [LARGE SCALE GENOMIC DNA]</scope>
    <source>
        <strain evidence="2">RIB 2604</strain>
    </source>
</reference>
<name>A0A146FPA6_ASPKA</name>
<organism evidence="1 2">
    <name type="scientific">Aspergillus kawachii</name>
    <name type="common">White koji mold</name>
    <name type="synonym">Aspergillus awamori var. kawachi</name>
    <dbReference type="NCBI Taxonomy" id="1069201"/>
    <lineage>
        <taxon>Eukaryota</taxon>
        <taxon>Fungi</taxon>
        <taxon>Dikarya</taxon>
        <taxon>Ascomycota</taxon>
        <taxon>Pezizomycotina</taxon>
        <taxon>Eurotiomycetes</taxon>
        <taxon>Eurotiomycetidae</taxon>
        <taxon>Eurotiales</taxon>
        <taxon>Aspergillaceae</taxon>
        <taxon>Aspergillus</taxon>
        <taxon>Aspergillus subgen. Circumdati</taxon>
    </lineage>
</organism>
<dbReference type="AlphaFoldDB" id="A0A146FPA6"/>
<evidence type="ECO:0000313" key="1">
    <source>
        <dbReference type="EMBL" id="GAT27585.1"/>
    </source>
</evidence>
<keyword evidence="1" id="KW-0813">Transport</keyword>
<protein>
    <submittedName>
        <fullName evidence="1">Sugar transporter</fullName>
    </submittedName>
</protein>
<dbReference type="EMBL" id="BCWF01000021">
    <property type="protein sequence ID" value="GAT27585.1"/>
    <property type="molecule type" value="Genomic_DNA"/>
</dbReference>
<gene>
    <name evidence="1" type="ORF">RIB2604_02112790</name>
</gene>
<reference evidence="1 2" key="1">
    <citation type="journal article" date="2016" name="DNA Res.">
        <title>Genome sequence of Aspergillus luchuensis NBRC 4314.</title>
        <authorList>
            <person name="Yamada O."/>
            <person name="Machida M."/>
            <person name="Hosoyama A."/>
            <person name="Goto M."/>
            <person name="Takahashi T."/>
            <person name="Futagami T."/>
            <person name="Yamagata Y."/>
            <person name="Takeuchi M."/>
            <person name="Kobayashi T."/>
            <person name="Koike H."/>
            <person name="Abe K."/>
            <person name="Asai K."/>
            <person name="Arita M."/>
            <person name="Fujita N."/>
            <person name="Fukuda K."/>
            <person name="Higa K."/>
            <person name="Horikawa H."/>
            <person name="Ishikawa T."/>
            <person name="Jinno K."/>
            <person name="Kato Y."/>
            <person name="Kirimura K."/>
            <person name="Mizutani O."/>
            <person name="Nakasone K."/>
            <person name="Sano M."/>
            <person name="Shiraishi Y."/>
            <person name="Tsukahara M."/>
            <person name="Gomi K."/>
        </authorList>
    </citation>
    <scope>NUCLEOTIDE SEQUENCE [LARGE SCALE GENOMIC DNA]</scope>
    <source>
        <strain evidence="1 2">RIB 2604</strain>
    </source>
</reference>
<sequence>MFVLEVHCCQPSLQYLARGVSWRVPKNISRCEDIPKVKFLIMFREFVFWRPCIMTWVVSQWEWKNKSRCED</sequence>